<feature type="region of interest" description="Disordered" evidence="5">
    <location>
        <begin position="832"/>
        <end position="883"/>
    </location>
</feature>
<feature type="compositionally biased region" description="Polar residues" evidence="5">
    <location>
        <begin position="178"/>
        <end position="191"/>
    </location>
</feature>
<evidence type="ECO:0000256" key="3">
    <source>
        <dbReference type="ARBA" id="ARBA00022833"/>
    </source>
</evidence>
<dbReference type="SMART" id="SM00575">
    <property type="entry name" value="ZnF_PMZ"/>
    <property type="match status" value="1"/>
</dbReference>
<protein>
    <recommendedName>
        <fullName evidence="6">SWIM-type domain-containing protein</fullName>
    </recommendedName>
</protein>
<evidence type="ECO:0000256" key="4">
    <source>
        <dbReference type="PROSITE-ProRule" id="PRU00325"/>
    </source>
</evidence>
<dbReference type="EMBL" id="OX465086">
    <property type="protein sequence ID" value="CAI9262544.1"/>
    <property type="molecule type" value="Genomic_DNA"/>
</dbReference>
<dbReference type="GO" id="GO:0008270">
    <property type="term" value="F:zinc ion binding"/>
    <property type="evidence" value="ECO:0007669"/>
    <property type="project" value="UniProtKB-KW"/>
</dbReference>
<reference evidence="7" key="1">
    <citation type="submission" date="2023-04" db="EMBL/GenBank/DDBJ databases">
        <authorList>
            <person name="Vijverberg K."/>
            <person name="Xiong W."/>
            <person name="Schranz E."/>
        </authorList>
    </citation>
    <scope>NUCLEOTIDE SEQUENCE</scope>
</reference>
<keyword evidence="2 4" id="KW-0863">Zinc-finger</keyword>
<keyword evidence="8" id="KW-1185">Reference proteome</keyword>
<dbReference type="Pfam" id="PF26130">
    <property type="entry name" value="PB1-like"/>
    <property type="match status" value="1"/>
</dbReference>
<feature type="compositionally biased region" description="Basic and acidic residues" evidence="5">
    <location>
        <begin position="858"/>
        <end position="871"/>
    </location>
</feature>
<dbReference type="InterPro" id="IPR006564">
    <property type="entry name" value="Znf_PMZ"/>
</dbReference>
<dbReference type="PANTHER" id="PTHR31973:SF190">
    <property type="entry name" value="MULE TRANSPOSASE DOMAIN-CONTAINING PROTEIN"/>
    <property type="match status" value="1"/>
</dbReference>
<feature type="region of interest" description="Disordered" evidence="5">
    <location>
        <begin position="173"/>
        <end position="196"/>
    </location>
</feature>
<dbReference type="InterPro" id="IPR007527">
    <property type="entry name" value="Znf_SWIM"/>
</dbReference>
<evidence type="ECO:0000256" key="2">
    <source>
        <dbReference type="ARBA" id="ARBA00022771"/>
    </source>
</evidence>
<dbReference type="Pfam" id="PF10551">
    <property type="entry name" value="MULE"/>
    <property type="match status" value="1"/>
</dbReference>
<feature type="region of interest" description="Disordered" evidence="5">
    <location>
        <begin position="210"/>
        <end position="237"/>
    </location>
</feature>
<gene>
    <name evidence="7" type="ORF">LSALG_LOCUS3278</name>
</gene>
<evidence type="ECO:0000259" key="6">
    <source>
        <dbReference type="PROSITE" id="PS50966"/>
    </source>
</evidence>
<organism evidence="7 8">
    <name type="scientific">Lactuca saligna</name>
    <name type="common">Willowleaf lettuce</name>
    <dbReference type="NCBI Taxonomy" id="75948"/>
    <lineage>
        <taxon>Eukaryota</taxon>
        <taxon>Viridiplantae</taxon>
        <taxon>Streptophyta</taxon>
        <taxon>Embryophyta</taxon>
        <taxon>Tracheophyta</taxon>
        <taxon>Spermatophyta</taxon>
        <taxon>Magnoliopsida</taxon>
        <taxon>eudicotyledons</taxon>
        <taxon>Gunneridae</taxon>
        <taxon>Pentapetalae</taxon>
        <taxon>asterids</taxon>
        <taxon>campanulids</taxon>
        <taxon>Asterales</taxon>
        <taxon>Asteraceae</taxon>
        <taxon>Cichorioideae</taxon>
        <taxon>Cichorieae</taxon>
        <taxon>Lactucinae</taxon>
        <taxon>Lactuca</taxon>
    </lineage>
</organism>
<dbReference type="InterPro" id="IPR018289">
    <property type="entry name" value="MULE_transposase_dom"/>
</dbReference>
<feature type="region of interest" description="Disordered" evidence="5">
    <location>
        <begin position="789"/>
        <end position="818"/>
    </location>
</feature>
<accession>A0AA35Y0S8</accession>
<keyword evidence="1" id="KW-0479">Metal-binding</keyword>
<evidence type="ECO:0000256" key="5">
    <source>
        <dbReference type="SAM" id="MobiDB-lite"/>
    </source>
</evidence>
<dbReference type="PANTHER" id="PTHR31973">
    <property type="entry name" value="POLYPROTEIN, PUTATIVE-RELATED"/>
    <property type="match status" value="1"/>
</dbReference>
<sequence length="883" mass="101568">MPVWNLSEARGRMISEAEVRLQYGDHPTMFCMLLNHGGKFTDFPGRKYVNGKRHYVELIDIETFCVHDIDDMMVKLGYIDENLHVEMYYHFRRPLCDLDFGLFALASDDDVRHLAKYVGQHKLIEVYTEHGQTKLHTYSMSPNPSKVRIVEIDCTPKRLFLEWHDTQVEPNDVLTFEPNRNNPPVSPTRNEPSIDKVDMVSDNANIMETEIEHSSDDNSSGDEINSGDDSESQDGDFLVDEDNIIDDVEVDMREFHLNVDPDVEWIGGASKRKNHVVTEDGNEADLEVIDMELFLSDSSSDDGIEGERNKKIKAIRRAHENENAQGNHNKPRWWDRQEVVNEEGKCPWVLLASKWKRDKDWTVKTYVSEHKCLQTRKVRACDYKFLSKQILQLVEANPKIPVKALREQLQLQTQNPDTTIKLDVESEPNPDVETRTFRRVYVCLGALKQGFAAGKRDFLGVDGAFMKGPFHGQILSAVALDGNNGIYPLAYAVVEAETLNSWTWFLTHLGDDLGLASNSNFTFISDRQKGLSSAIADLFPCAEHRYCVRHIHENMRSRWRGDKFKELLWNCSTTYTVQEFEKEMEEVRKLNQECYEWLKQIPPQHWARSHFTGRAHSDIVINNICECFNSKIIDGRDTPIINCLEFIREYIMKRIVNVEKEIDKATGPLTPTATKLLQKIKDQAEEYTTSFCGNGKYQVSGPWQDQCVVNVNQRTCSCKKWEITGMPCKHAVSAIWDMRRNNGAIGIPETFVHECYWLSTWRNMYSFKVDPINGRRMWIKSPCPTTLLPPKHRVPIGRPKKKRRKSATEKEDMIKGNTVSRAQKTVTCTKCNNKGHNARTCKGQLPTVGKKGKKKNEKGKEKDKGKENEKGKQKKKGKEKDPL</sequence>
<dbReference type="InterPro" id="IPR058594">
    <property type="entry name" value="PB1-like_dom_pln"/>
</dbReference>
<feature type="compositionally biased region" description="Acidic residues" evidence="5">
    <location>
        <begin position="225"/>
        <end position="237"/>
    </location>
</feature>
<name>A0AA35Y0S8_LACSI</name>
<feature type="compositionally biased region" description="Basic residues" evidence="5">
    <location>
        <begin position="790"/>
        <end position="805"/>
    </location>
</feature>
<keyword evidence="3" id="KW-0862">Zinc</keyword>
<feature type="domain" description="SWIM-type" evidence="6">
    <location>
        <begin position="697"/>
        <end position="739"/>
    </location>
</feature>
<dbReference type="PROSITE" id="PS50966">
    <property type="entry name" value="ZF_SWIM"/>
    <property type="match status" value="1"/>
</dbReference>
<evidence type="ECO:0000313" key="7">
    <source>
        <dbReference type="EMBL" id="CAI9262544.1"/>
    </source>
</evidence>
<dbReference type="AlphaFoldDB" id="A0AA35Y0S8"/>
<evidence type="ECO:0000256" key="1">
    <source>
        <dbReference type="ARBA" id="ARBA00022723"/>
    </source>
</evidence>
<dbReference type="Proteomes" id="UP001177003">
    <property type="component" value="Chromosome 0"/>
</dbReference>
<proteinExistence type="predicted"/>
<evidence type="ECO:0000313" key="8">
    <source>
        <dbReference type="Proteomes" id="UP001177003"/>
    </source>
</evidence>
<dbReference type="Pfam" id="PF04434">
    <property type="entry name" value="SWIM"/>
    <property type="match status" value="1"/>
</dbReference>